<dbReference type="EMBL" id="NEDP02076747">
    <property type="protein sequence ID" value="OWF34888.1"/>
    <property type="molecule type" value="Genomic_DNA"/>
</dbReference>
<organism evidence="2 3">
    <name type="scientific">Mizuhopecten yessoensis</name>
    <name type="common">Japanese scallop</name>
    <name type="synonym">Patinopecten yessoensis</name>
    <dbReference type="NCBI Taxonomy" id="6573"/>
    <lineage>
        <taxon>Eukaryota</taxon>
        <taxon>Metazoa</taxon>
        <taxon>Spiralia</taxon>
        <taxon>Lophotrochozoa</taxon>
        <taxon>Mollusca</taxon>
        <taxon>Bivalvia</taxon>
        <taxon>Autobranchia</taxon>
        <taxon>Pteriomorphia</taxon>
        <taxon>Pectinida</taxon>
        <taxon>Pectinoidea</taxon>
        <taxon>Pectinidae</taxon>
        <taxon>Mizuhopecten</taxon>
    </lineage>
</organism>
<comment type="caution">
    <text evidence="2">The sequence shown here is derived from an EMBL/GenBank/DDBJ whole genome shotgun (WGS) entry which is preliminary data.</text>
</comment>
<name>A0A210PEH3_MIZYE</name>
<keyword evidence="1" id="KW-0472">Membrane</keyword>
<protein>
    <submittedName>
        <fullName evidence="2">Uncharacterized protein</fullName>
    </submittedName>
</protein>
<keyword evidence="1" id="KW-1133">Transmembrane helix</keyword>
<dbReference type="AlphaFoldDB" id="A0A210PEH3"/>
<accession>A0A210PEH3</accession>
<dbReference type="PROSITE" id="PS51257">
    <property type="entry name" value="PROKAR_LIPOPROTEIN"/>
    <property type="match status" value="1"/>
</dbReference>
<dbReference type="Proteomes" id="UP000242188">
    <property type="component" value="Unassembled WGS sequence"/>
</dbReference>
<reference evidence="2 3" key="1">
    <citation type="journal article" date="2017" name="Nat. Ecol. Evol.">
        <title>Scallop genome provides insights into evolution of bilaterian karyotype and development.</title>
        <authorList>
            <person name="Wang S."/>
            <person name="Zhang J."/>
            <person name="Jiao W."/>
            <person name="Li J."/>
            <person name="Xun X."/>
            <person name="Sun Y."/>
            <person name="Guo X."/>
            <person name="Huan P."/>
            <person name="Dong B."/>
            <person name="Zhang L."/>
            <person name="Hu X."/>
            <person name="Sun X."/>
            <person name="Wang J."/>
            <person name="Zhao C."/>
            <person name="Wang Y."/>
            <person name="Wang D."/>
            <person name="Huang X."/>
            <person name="Wang R."/>
            <person name="Lv J."/>
            <person name="Li Y."/>
            <person name="Zhang Z."/>
            <person name="Liu B."/>
            <person name="Lu W."/>
            <person name="Hui Y."/>
            <person name="Liang J."/>
            <person name="Zhou Z."/>
            <person name="Hou R."/>
            <person name="Li X."/>
            <person name="Liu Y."/>
            <person name="Li H."/>
            <person name="Ning X."/>
            <person name="Lin Y."/>
            <person name="Zhao L."/>
            <person name="Xing Q."/>
            <person name="Dou J."/>
            <person name="Li Y."/>
            <person name="Mao J."/>
            <person name="Guo H."/>
            <person name="Dou H."/>
            <person name="Li T."/>
            <person name="Mu C."/>
            <person name="Jiang W."/>
            <person name="Fu Q."/>
            <person name="Fu X."/>
            <person name="Miao Y."/>
            <person name="Liu J."/>
            <person name="Yu Q."/>
            <person name="Li R."/>
            <person name="Liao H."/>
            <person name="Li X."/>
            <person name="Kong Y."/>
            <person name="Jiang Z."/>
            <person name="Chourrout D."/>
            <person name="Li R."/>
            <person name="Bao Z."/>
        </authorList>
    </citation>
    <scope>NUCLEOTIDE SEQUENCE [LARGE SCALE GENOMIC DNA]</scope>
    <source>
        <strain evidence="2 3">PY_sf001</strain>
    </source>
</reference>
<gene>
    <name evidence="2" type="ORF">KP79_PYT08706</name>
</gene>
<evidence type="ECO:0000313" key="2">
    <source>
        <dbReference type="EMBL" id="OWF34888.1"/>
    </source>
</evidence>
<keyword evidence="1" id="KW-0812">Transmembrane</keyword>
<dbReference type="OrthoDB" id="6101620at2759"/>
<keyword evidence="3" id="KW-1185">Reference proteome</keyword>
<proteinExistence type="predicted"/>
<evidence type="ECO:0000313" key="3">
    <source>
        <dbReference type="Proteomes" id="UP000242188"/>
    </source>
</evidence>
<feature type="transmembrane region" description="Helical" evidence="1">
    <location>
        <begin position="149"/>
        <end position="171"/>
    </location>
</feature>
<sequence>MRHKVKLPLILQCIVFLGACMLAYTGTLPGLHMEMESVCVDGAAILVSLHALTTTPVSCTVWYKDLERSRSIANKTEPIMVTENNVTLGNLKKTTQYLVHVICDDNESLQKTVLTGKCLPDQRSNSNRDDGPNVIYKEQAIFSSSAVDIILGLMFSVAAIITVTMTAYYMYRKYQRRRRLQQFLRTPHTDPFESLQSYMEDDS</sequence>
<evidence type="ECO:0000256" key="1">
    <source>
        <dbReference type="SAM" id="Phobius"/>
    </source>
</evidence>